<name>A0A918FHC4_9DEIO</name>
<proteinExistence type="predicted"/>
<keyword evidence="6" id="KW-1185">Reference proteome</keyword>
<dbReference type="InterPro" id="IPR037923">
    <property type="entry name" value="HTH-like"/>
</dbReference>
<gene>
    <name evidence="5" type="ORF">GCM10008957_53890</name>
</gene>
<evidence type="ECO:0000256" key="3">
    <source>
        <dbReference type="ARBA" id="ARBA00023163"/>
    </source>
</evidence>
<dbReference type="GO" id="GO:0043565">
    <property type="term" value="F:sequence-specific DNA binding"/>
    <property type="evidence" value="ECO:0007669"/>
    <property type="project" value="InterPro"/>
</dbReference>
<dbReference type="EMBL" id="BMQL01000081">
    <property type="protein sequence ID" value="GGR37735.1"/>
    <property type="molecule type" value="Genomic_DNA"/>
</dbReference>
<evidence type="ECO:0000313" key="6">
    <source>
        <dbReference type="Proteomes" id="UP000603865"/>
    </source>
</evidence>
<reference evidence="5" key="2">
    <citation type="submission" date="2020-09" db="EMBL/GenBank/DDBJ databases">
        <authorList>
            <person name="Sun Q."/>
            <person name="Ohkuma M."/>
        </authorList>
    </citation>
    <scope>NUCLEOTIDE SEQUENCE</scope>
    <source>
        <strain evidence="5">JCM 31311</strain>
    </source>
</reference>
<dbReference type="PROSITE" id="PS00041">
    <property type="entry name" value="HTH_ARAC_FAMILY_1"/>
    <property type="match status" value="1"/>
</dbReference>
<evidence type="ECO:0000256" key="2">
    <source>
        <dbReference type="ARBA" id="ARBA00023125"/>
    </source>
</evidence>
<dbReference type="SUPFAM" id="SSF46689">
    <property type="entry name" value="Homeodomain-like"/>
    <property type="match status" value="2"/>
</dbReference>
<dbReference type="Pfam" id="PF06719">
    <property type="entry name" value="AraC_N"/>
    <property type="match status" value="1"/>
</dbReference>
<evidence type="ECO:0000313" key="5">
    <source>
        <dbReference type="EMBL" id="GGR37735.1"/>
    </source>
</evidence>
<dbReference type="InterPro" id="IPR018062">
    <property type="entry name" value="HTH_AraC-typ_CS"/>
</dbReference>
<dbReference type="InterPro" id="IPR018060">
    <property type="entry name" value="HTH_AraC"/>
</dbReference>
<dbReference type="AlphaFoldDB" id="A0A918FHC4"/>
<comment type="caution">
    <text evidence="5">The sequence shown here is derived from an EMBL/GenBank/DDBJ whole genome shotgun (WGS) entry which is preliminary data.</text>
</comment>
<sequence>MKPALVAMVTRRLGQDEDLVTAFPNLSLHQRLRPTPEAPCLYQPNVTLVLSGQKRVTLGEEQFLMTPGHLLLTSANLPVTPQVLEASPEQPFLAVMLTLDIPALATLLLSHQVPSSGSRASQRAMAVEVATPELLDAFRRLLALLDTPRDLPILAPLIEQELLYRLLVSPQGERLRDLAAVSGHSHRLSRAIRWLGTHYARPLNIPELAEHVGMSASAFHRMFKDVTAMSPLQYQKTLRLSEAQRLMLTENIDVARAAFEVGYVSPSQFSREYRRQFGMSPSSHVATLRQTA</sequence>
<keyword evidence="2" id="KW-0238">DNA-binding</keyword>
<dbReference type="PANTHER" id="PTHR43436">
    <property type="entry name" value="ARAC-FAMILY TRANSCRIPTIONAL REGULATOR"/>
    <property type="match status" value="1"/>
</dbReference>
<organism evidence="5 6">
    <name type="scientific">Deinococcus ruber</name>
    <dbReference type="NCBI Taxonomy" id="1848197"/>
    <lineage>
        <taxon>Bacteria</taxon>
        <taxon>Thermotogati</taxon>
        <taxon>Deinococcota</taxon>
        <taxon>Deinococci</taxon>
        <taxon>Deinococcales</taxon>
        <taxon>Deinococcaceae</taxon>
        <taxon>Deinococcus</taxon>
    </lineage>
</organism>
<accession>A0A918FHC4</accession>
<dbReference type="Gene3D" id="1.10.10.60">
    <property type="entry name" value="Homeodomain-like"/>
    <property type="match status" value="2"/>
</dbReference>
<evidence type="ECO:0000259" key="4">
    <source>
        <dbReference type="PROSITE" id="PS01124"/>
    </source>
</evidence>
<dbReference type="InterPro" id="IPR009057">
    <property type="entry name" value="Homeodomain-like_sf"/>
</dbReference>
<dbReference type="PANTHER" id="PTHR43436:SF1">
    <property type="entry name" value="TRANSCRIPTIONAL REGULATORY PROTEIN"/>
    <property type="match status" value="1"/>
</dbReference>
<dbReference type="PROSITE" id="PS01124">
    <property type="entry name" value="HTH_ARAC_FAMILY_2"/>
    <property type="match status" value="1"/>
</dbReference>
<reference evidence="5" key="1">
    <citation type="journal article" date="2014" name="Int. J. Syst. Evol. Microbiol.">
        <title>Complete genome sequence of Corynebacterium casei LMG S-19264T (=DSM 44701T), isolated from a smear-ripened cheese.</title>
        <authorList>
            <consortium name="US DOE Joint Genome Institute (JGI-PGF)"/>
            <person name="Walter F."/>
            <person name="Albersmeier A."/>
            <person name="Kalinowski J."/>
            <person name="Ruckert C."/>
        </authorList>
    </citation>
    <scope>NUCLEOTIDE SEQUENCE</scope>
    <source>
        <strain evidence="5">JCM 31311</strain>
    </source>
</reference>
<evidence type="ECO:0000256" key="1">
    <source>
        <dbReference type="ARBA" id="ARBA00023015"/>
    </source>
</evidence>
<dbReference type="SUPFAM" id="SSF51215">
    <property type="entry name" value="Regulatory protein AraC"/>
    <property type="match status" value="1"/>
</dbReference>
<dbReference type="GO" id="GO:0003700">
    <property type="term" value="F:DNA-binding transcription factor activity"/>
    <property type="evidence" value="ECO:0007669"/>
    <property type="project" value="InterPro"/>
</dbReference>
<dbReference type="Pfam" id="PF12833">
    <property type="entry name" value="HTH_18"/>
    <property type="match status" value="1"/>
</dbReference>
<dbReference type="Proteomes" id="UP000603865">
    <property type="component" value="Unassembled WGS sequence"/>
</dbReference>
<feature type="domain" description="HTH araC/xylS-type" evidence="4">
    <location>
        <begin position="189"/>
        <end position="287"/>
    </location>
</feature>
<protein>
    <submittedName>
        <fullName evidence="5">AraC family transcriptional regulator</fullName>
    </submittedName>
</protein>
<keyword evidence="1" id="KW-0805">Transcription regulation</keyword>
<keyword evidence="3" id="KW-0804">Transcription</keyword>
<dbReference type="InterPro" id="IPR009594">
    <property type="entry name" value="Tscrpt_reg_HTH_AraC_N"/>
</dbReference>
<dbReference type="SMART" id="SM00342">
    <property type="entry name" value="HTH_ARAC"/>
    <property type="match status" value="1"/>
</dbReference>